<dbReference type="Proteomes" id="UP000825072">
    <property type="component" value="Chromosome 1"/>
</dbReference>
<name>A0AAD1KNR3_9ACTN</name>
<dbReference type="EMBL" id="AP024747">
    <property type="protein sequence ID" value="BCY24210.1"/>
    <property type="molecule type" value="Genomic_DNA"/>
</dbReference>
<accession>A0AAD1KNR3</accession>
<organism evidence="1 2">
    <name type="scientific">Cutibacterium modestum</name>
    <dbReference type="NCBI Taxonomy" id="2559073"/>
    <lineage>
        <taxon>Bacteria</taxon>
        <taxon>Bacillati</taxon>
        <taxon>Actinomycetota</taxon>
        <taxon>Actinomycetes</taxon>
        <taxon>Propionibacteriales</taxon>
        <taxon>Propionibacteriaceae</taxon>
        <taxon>Cutibacterium</taxon>
    </lineage>
</organism>
<evidence type="ECO:0000313" key="1">
    <source>
        <dbReference type="EMBL" id="BCY24210.1"/>
    </source>
</evidence>
<sequence length="89" mass="10014">MDNVTTPKSPPASAYRLQFNEDFTFTNAVVTQLRVVETRDIPARDALLTPSTSSFITIPMSTQIGTFKWKTAVCLHRLEQYTINHSPKA</sequence>
<gene>
    <name evidence="1" type="ORF">KB1_02000</name>
</gene>
<proteinExistence type="predicted"/>
<evidence type="ECO:0000313" key="2">
    <source>
        <dbReference type="Proteomes" id="UP000825072"/>
    </source>
</evidence>
<dbReference type="AlphaFoldDB" id="A0AAD1KNR3"/>
<reference evidence="1" key="1">
    <citation type="submission" date="2021-06" db="EMBL/GenBank/DDBJ databases">
        <title>Genome sequence of Cutibacterium modestum strain KB17-24694.</title>
        <authorList>
            <person name="Dekio I."/>
            <person name="Asahina A."/>
            <person name="Nishida M."/>
        </authorList>
    </citation>
    <scope>NUCLEOTIDE SEQUENCE</scope>
    <source>
        <strain evidence="1">KB17-24694</strain>
    </source>
</reference>
<protein>
    <submittedName>
        <fullName evidence="1">Uncharacterized protein</fullName>
    </submittedName>
</protein>